<dbReference type="Proteomes" id="UP000008311">
    <property type="component" value="Unassembled WGS sequence"/>
</dbReference>
<reference evidence="2" key="1">
    <citation type="journal article" date="2010" name="Nat. Biotechnol.">
        <title>Draft genome sequence of the oilseed species Ricinus communis.</title>
        <authorList>
            <person name="Chan A.P."/>
            <person name="Crabtree J."/>
            <person name="Zhao Q."/>
            <person name="Lorenzi H."/>
            <person name="Orvis J."/>
            <person name="Puiu D."/>
            <person name="Melake-Berhan A."/>
            <person name="Jones K.M."/>
            <person name="Redman J."/>
            <person name="Chen G."/>
            <person name="Cahoon E.B."/>
            <person name="Gedil M."/>
            <person name="Stanke M."/>
            <person name="Haas B.J."/>
            <person name="Wortman J.R."/>
            <person name="Fraser-Liggett C.M."/>
            <person name="Ravel J."/>
            <person name="Rabinowicz P.D."/>
        </authorList>
    </citation>
    <scope>NUCLEOTIDE SEQUENCE [LARGE SCALE GENOMIC DNA]</scope>
    <source>
        <strain evidence="2">cv. Hale</strain>
    </source>
</reference>
<accession>B9STM9</accession>
<proteinExistence type="predicted"/>
<dbReference type="EMBL" id="EQ974133">
    <property type="protein sequence ID" value="EEF33015.1"/>
    <property type="molecule type" value="Genomic_DNA"/>
</dbReference>
<gene>
    <name evidence="1" type="ORF">RCOM_0825780</name>
</gene>
<protein>
    <submittedName>
        <fullName evidence="1">Uncharacterized protein</fullName>
    </submittedName>
</protein>
<name>B9STM9_RICCO</name>
<evidence type="ECO:0000313" key="1">
    <source>
        <dbReference type="EMBL" id="EEF33015.1"/>
    </source>
</evidence>
<organism evidence="1 2">
    <name type="scientific">Ricinus communis</name>
    <name type="common">Castor bean</name>
    <dbReference type="NCBI Taxonomy" id="3988"/>
    <lineage>
        <taxon>Eukaryota</taxon>
        <taxon>Viridiplantae</taxon>
        <taxon>Streptophyta</taxon>
        <taxon>Embryophyta</taxon>
        <taxon>Tracheophyta</taxon>
        <taxon>Spermatophyta</taxon>
        <taxon>Magnoliopsida</taxon>
        <taxon>eudicotyledons</taxon>
        <taxon>Gunneridae</taxon>
        <taxon>Pentapetalae</taxon>
        <taxon>rosids</taxon>
        <taxon>fabids</taxon>
        <taxon>Malpighiales</taxon>
        <taxon>Euphorbiaceae</taxon>
        <taxon>Acalyphoideae</taxon>
        <taxon>Acalypheae</taxon>
        <taxon>Ricinus</taxon>
    </lineage>
</organism>
<evidence type="ECO:0000313" key="2">
    <source>
        <dbReference type="Proteomes" id="UP000008311"/>
    </source>
</evidence>
<sequence>MACGFLSIITELENGYDHPMVLEGTRHLGMFPMVRITVPPGEVKDICYGNLCIEENPDRPILVSIFLDGAAEEEKKKYILSTLIRDNAKLVLNYENSNVTCMPVEGNIMARIGCIVNLKRFMTGIWEKLNNH</sequence>
<dbReference type="AlphaFoldDB" id="B9STM9"/>
<dbReference type="InParanoid" id="B9STM9"/>
<keyword evidence="2" id="KW-1185">Reference proteome</keyword>